<reference evidence="3" key="1">
    <citation type="journal article" date="2019" name="Int. J. Syst. Evol. Microbiol.">
        <title>The Global Catalogue of Microorganisms (GCM) 10K type strain sequencing project: providing services to taxonomists for standard genome sequencing and annotation.</title>
        <authorList>
            <consortium name="The Broad Institute Genomics Platform"/>
            <consortium name="The Broad Institute Genome Sequencing Center for Infectious Disease"/>
            <person name="Wu L."/>
            <person name="Ma J."/>
        </authorList>
    </citation>
    <scope>NUCLEOTIDE SEQUENCE [LARGE SCALE GENOMIC DNA]</scope>
    <source>
        <strain evidence="3">IBRC-M 10906</strain>
    </source>
</reference>
<dbReference type="Pfam" id="PF00248">
    <property type="entry name" value="Aldo_ket_red"/>
    <property type="match status" value="1"/>
</dbReference>
<sequence>MRLLELSSGDRLPVLGQGTWHMGERRADRPAEVAALRHGLELGLGLIDTAEMYGDAESVVGEAIAGRRDEVFLVSKVLPHHATLRGTIQACEASLRRLGTDWIDLYLLHWPGNVPLEETVEAFDRLRTDGKIRQFGVSNFDAADLDELWTLDTGRQAVTDQVLYNLTRRGPETGLLPWCRARGLPVMAYSPIEQGRLLRDPLLREVARRHDATPAQIAIAWVLQQHLVCAIPKAADPEHVEQNAAALDIALTEEDLADLDRRFPAPDGPVPLEML</sequence>
<evidence type="ECO:0000259" key="1">
    <source>
        <dbReference type="Pfam" id="PF00248"/>
    </source>
</evidence>
<feature type="domain" description="NADP-dependent oxidoreductase" evidence="1">
    <location>
        <begin position="15"/>
        <end position="260"/>
    </location>
</feature>
<organism evidence="2 3">
    <name type="scientific">Prauserella oleivorans</name>
    <dbReference type="NCBI Taxonomy" id="1478153"/>
    <lineage>
        <taxon>Bacteria</taxon>
        <taxon>Bacillati</taxon>
        <taxon>Actinomycetota</taxon>
        <taxon>Actinomycetes</taxon>
        <taxon>Pseudonocardiales</taxon>
        <taxon>Pseudonocardiaceae</taxon>
        <taxon>Prauserella</taxon>
    </lineage>
</organism>
<dbReference type="SUPFAM" id="SSF51430">
    <property type="entry name" value="NAD(P)-linked oxidoreductase"/>
    <property type="match status" value="1"/>
</dbReference>
<dbReference type="InterPro" id="IPR023210">
    <property type="entry name" value="NADP_OxRdtase_dom"/>
</dbReference>
<protein>
    <submittedName>
        <fullName evidence="2">Aldo/keto reductase</fullName>
    </submittedName>
</protein>
<dbReference type="PANTHER" id="PTHR43638:SF3">
    <property type="entry name" value="ALDEHYDE REDUCTASE"/>
    <property type="match status" value="1"/>
</dbReference>
<proteinExistence type="predicted"/>
<comment type="caution">
    <text evidence="2">The sequence shown here is derived from an EMBL/GenBank/DDBJ whole genome shotgun (WGS) entry which is preliminary data.</text>
</comment>
<dbReference type="RefSeq" id="WP_377389226.1">
    <property type="nucleotide sequence ID" value="NZ_JBHSAN010000016.1"/>
</dbReference>
<evidence type="ECO:0000313" key="2">
    <source>
        <dbReference type="EMBL" id="MFD2801401.1"/>
    </source>
</evidence>
<dbReference type="InterPro" id="IPR036812">
    <property type="entry name" value="NAD(P)_OxRdtase_dom_sf"/>
</dbReference>
<dbReference type="PRINTS" id="PR00069">
    <property type="entry name" value="ALDKETRDTASE"/>
</dbReference>
<gene>
    <name evidence="2" type="ORF">ACFS2C_18590</name>
</gene>
<dbReference type="PANTHER" id="PTHR43638">
    <property type="entry name" value="OXIDOREDUCTASE, ALDO/KETO REDUCTASE FAMILY PROTEIN"/>
    <property type="match status" value="1"/>
</dbReference>
<evidence type="ECO:0000313" key="3">
    <source>
        <dbReference type="Proteomes" id="UP001597478"/>
    </source>
</evidence>
<name>A0ABW5WGC5_9PSEU</name>
<dbReference type="Proteomes" id="UP001597478">
    <property type="component" value="Unassembled WGS sequence"/>
</dbReference>
<accession>A0ABW5WGC5</accession>
<dbReference type="InterPro" id="IPR020471">
    <property type="entry name" value="AKR"/>
</dbReference>
<dbReference type="Gene3D" id="3.20.20.100">
    <property type="entry name" value="NADP-dependent oxidoreductase domain"/>
    <property type="match status" value="1"/>
</dbReference>
<keyword evidence="3" id="KW-1185">Reference proteome</keyword>
<dbReference type="PIRSF" id="PIRSF000097">
    <property type="entry name" value="AKR"/>
    <property type="match status" value="1"/>
</dbReference>
<dbReference type="EMBL" id="JBHUOF010000029">
    <property type="protein sequence ID" value="MFD2801401.1"/>
    <property type="molecule type" value="Genomic_DNA"/>
</dbReference>
<dbReference type="CDD" id="cd19138">
    <property type="entry name" value="AKR_YeaE"/>
    <property type="match status" value="1"/>
</dbReference>